<dbReference type="Gene3D" id="3.40.710.10">
    <property type="entry name" value="DD-peptidase/beta-lactamase superfamily"/>
    <property type="match status" value="2"/>
</dbReference>
<name>A0A918ZUM4_9ACTN</name>
<dbReference type="RefSeq" id="WP_189788601.1">
    <property type="nucleotide sequence ID" value="NZ_BNAT01000079.1"/>
</dbReference>
<feature type="chain" id="PRO_5038503555" evidence="4">
    <location>
        <begin position="50"/>
        <end position="459"/>
    </location>
</feature>
<protein>
    <submittedName>
        <fullName evidence="5">Peptidase S13</fullName>
    </submittedName>
</protein>
<dbReference type="PANTHER" id="PTHR30023:SF0">
    <property type="entry name" value="PENICILLIN-SENSITIVE CARBOXYPEPTIDASE A"/>
    <property type="match status" value="1"/>
</dbReference>
<sequence>MNDRTEVVPPTAFTPNGRHRHRKPKQLGTGARRALVLAMAVPVASAALAGPSAFAANGNTTATTPDTAPDANEGLDPTDQAIAANLDIRVNDERLGSNVSGVVLDAESDGTVWDHNADTALMPASNTKLATATAALTVLGPNHQFKTKVVYGDGTLTLVGGGDRTLTSADLGEMAKDAVAGLKAAGLTSVKVAVDDSLFPEPTLARGWNDGYYPDSVAPVRALVVDGHAVSDTSIDAGQVFAKQLAADGITVDGEVTRRTAAITDVPVACHKSAKLSDIVRHLIKVSDNNIAETLLRMTALRAGQPATFEGGTAVVRDVLSQRYGVSLENFEMYDGSGLSRDTRISARTLAEILDLLTEKRYEHLLGSIREGLPVAGVAGGTLGPEWGRFDDENSKCAVGKVYGKTGTLTGAIALSGLTQGKDGQWKVFSFVENGSTAKNSAIRDAMDGLAATVNGCWA</sequence>
<reference evidence="5" key="1">
    <citation type="journal article" date="2014" name="Int. J. Syst. Evol. Microbiol.">
        <title>Complete genome sequence of Corynebacterium casei LMG S-19264T (=DSM 44701T), isolated from a smear-ripened cheese.</title>
        <authorList>
            <consortium name="US DOE Joint Genome Institute (JGI-PGF)"/>
            <person name="Walter F."/>
            <person name="Albersmeier A."/>
            <person name="Kalinowski J."/>
            <person name="Ruckert C."/>
        </authorList>
    </citation>
    <scope>NUCLEOTIDE SEQUENCE</scope>
    <source>
        <strain evidence="5">CGMCC 4.7403</strain>
    </source>
</reference>
<evidence type="ECO:0000313" key="5">
    <source>
        <dbReference type="EMBL" id="GHE71228.1"/>
    </source>
</evidence>
<feature type="region of interest" description="Disordered" evidence="3">
    <location>
        <begin position="1"/>
        <end position="29"/>
    </location>
</feature>
<evidence type="ECO:0000256" key="2">
    <source>
        <dbReference type="ARBA" id="ARBA00022801"/>
    </source>
</evidence>
<keyword evidence="6" id="KW-1185">Reference proteome</keyword>
<dbReference type="AlphaFoldDB" id="A0A918ZUM4"/>
<gene>
    <name evidence="5" type="ORF">GCM10017771_95220</name>
</gene>
<keyword evidence="4" id="KW-0732">Signal</keyword>
<dbReference type="InterPro" id="IPR000667">
    <property type="entry name" value="Peptidase_S13"/>
</dbReference>
<keyword evidence="2" id="KW-0378">Hydrolase</keyword>
<accession>A0A918ZUM4</accession>
<dbReference type="Proteomes" id="UP000603227">
    <property type="component" value="Unassembled WGS sequence"/>
</dbReference>
<dbReference type="EMBL" id="BNAT01000079">
    <property type="protein sequence ID" value="GHE71228.1"/>
    <property type="molecule type" value="Genomic_DNA"/>
</dbReference>
<dbReference type="PANTHER" id="PTHR30023">
    <property type="entry name" value="D-ALANYL-D-ALANINE CARBOXYPEPTIDASE"/>
    <property type="match status" value="1"/>
</dbReference>
<reference evidence="5" key="2">
    <citation type="submission" date="2020-09" db="EMBL/GenBank/DDBJ databases">
        <authorList>
            <person name="Sun Q."/>
            <person name="Zhou Y."/>
        </authorList>
    </citation>
    <scope>NUCLEOTIDE SEQUENCE</scope>
    <source>
        <strain evidence="5">CGMCC 4.7403</strain>
    </source>
</reference>
<evidence type="ECO:0000256" key="3">
    <source>
        <dbReference type="SAM" id="MobiDB-lite"/>
    </source>
</evidence>
<comment type="caution">
    <text evidence="5">The sequence shown here is derived from an EMBL/GenBank/DDBJ whole genome shotgun (WGS) entry which is preliminary data.</text>
</comment>
<dbReference type="GO" id="GO:0004185">
    <property type="term" value="F:serine-type carboxypeptidase activity"/>
    <property type="evidence" value="ECO:0007669"/>
    <property type="project" value="InterPro"/>
</dbReference>
<dbReference type="InterPro" id="IPR012338">
    <property type="entry name" value="Beta-lactam/transpept-like"/>
</dbReference>
<evidence type="ECO:0000313" key="6">
    <source>
        <dbReference type="Proteomes" id="UP000603227"/>
    </source>
</evidence>
<comment type="similarity">
    <text evidence="1">Belongs to the peptidase S13 family.</text>
</comment>
<dbReference type="NCBIfam" id="TIGR00666">
    <property type="entry name" value="PBP4"/>
    <property type="match status" value="1"/>
</dbReference>
<organism evidence="5 6">
    <name type="scientific">Streptomyces capitiformicae</name>
    <dbReference type="NCBI Taxonomy" id="2014920"/>
    <lineage>
        <taxon>Bacteria</taxon>
        <taxon>Bacillati</taxon>
        <taxon>Actinomycetota</taxon>
        <taxon>Actinomycetes</taxon>
        <taxon>Kitasatosporales</taxon>
        <taxon>Streptomycetaceae</taxon>
        <taxon>Streptomyces</taxon>
    </lineage>
</organism>
<dbReference type="SUPFAM" id="SSF56601">
    <property type="entry name" value="beta-lactamase/transpeptidase-like"/>
    <property type="match status" value="1"/>
</dbReference>
<evidence type="ECO:0000256" key="1">
    <source>
        <dbReference type="ARBA" id="ARBA00006096"/>
    </source>
</evidence>
<dbReference type="GO" id="GO:0006508">
    <property type="term" value="P:proteolysis"/>
    <property type="evidence" value="ECO:0007669"/>
    <property type="project" value="InterPro"/>
</dbReference>
<proteinExistence type="inferred from homology"/>
<feature type="signal peptide" evidence="4">
    <location>
        <begin position="1"/>
        <end position="49"/>
    </location>
</feature>
<dbReference type="Pfam" id="PF02113">
    <property type="entry name" value="Peptidase_S13"/>
    <property type="match status" value="2"/>
</dbReference>
<evidence type="ECO:0000256" key="4">
    <source>
        <dbReference type="SAM" id="SignalP"/>
    </source>
</evidence>
<dbReference type="PRINTS" id="PR00922">
    <property type="entry name" value="DADACBPTASE3"/>
</dbReference>
<dbReference type="GO" id="GO:0000270">
    <property type="term" value="P:peptidoglycan metabolic process"/>
    <property type="evidence" value="ECO:0007669"/>
    <property type="project" value="TreeGrafter"/>
</dbReference>